<dbReference type="PANTHER" id="PTHR11276:SF42">
    <property type="entry name" value="DNA POLYMERASE BETA"/>
    <property type="match status" value="1"/>
</dbReference>
<accession>A0A131YYK5</accession>
<keyword evidence="9" id="KW-0235">DNA replication</keyword>
<evidence type="ECO:0000256" key="21">
    <source>
        <dbReference type="ARBA" id="ARBA00044678"/>
    </source>
</evidence>
<evidence type="ECO:0000259" key="26">
    <source>
        <dbReference type="SMART" id="SM00278"/>
    </source>
</evidence>
<comment type="cofactor">
    <cofactor evidence="1">
        <name>Mg(2+)</name>
        <dbReference type="ChEBI" id="CHEBI:18420"/>
    </cofactor>
</comment>
<evidence type="ECO:0000256" key="12">
    <source>
        <dbReference type="ARBA" id="ARBA00022842"/>
    </source>
</evidence>
<dbReference type="Pfam" id="PF14716">
    <property type="entry name" value="HHH_8"/>
    <property type="match status" value="1"/>
</dbReference>
<evidence type="ECO:0000256" key="1">
    <source>
        <dbReference type="ARBA" id="ARBA00001946"/>
    </source>
</evidence>
<dbReference type="InterPro" id="IPR003583">
    <property type="entry name" value="Hlx-hairpin-Hlx_DNA-bd_motif"/>
</dbReference>
<evidence type="ECO:0000313" key="28">
    <source>
        <dbReference type="EMBL" id="JAP84263.1"/>
    </source>
</evidence>
<feature type="domain" description="Helix-hairpin-helix DNA-binding motif class 1" evidence="26">
    <location>
        <begin position="99"/>
        <end position="118"/>
    </location>
</feature>
<dbReference type="GO" id="GO:0003677">
    <property type="term" value="F:DNA binding"/>
    <property type="evidence" value="ECO:0007669"/>
    <property type="project" value="UniProtKB-UniRule"/>
</dbReference>
<comment type="similarity">
    <text evidence="25">Belongs to the DNA polymerase type-X family.</text>
</comment>
<dbReference type="PRINTS" id="PR00870">
    <property type="entry name" value="DNAPOLXBETA"/>
</dbReference>
<dbReference type="GO" id="GO:0006284">
    <property type="term" value="P:base-excision repair"/>
    <property type="evidence" value="ECO:0007669"/>
    <property type="project" value="TreeGrafter"/>
</dbReference>
<evidence type="ECO:0000259" key="27">
    <source>
        <dbReference type="SMART" id="SM00483"/>
    </source>
</evidence>
<dbReference type="Gene3D" id="3.30.460.10">
    <property type="entry name" value="Beta Polymerase, domain 2"/>
    <property type="match status" value="1"/>
</dbReference>
<dbReference type="CDD" id="cd00141">
    <property type="entry name" value="NT_POLXc"/>
    <property type="match status" value="1"/>
</dbReference>
<evidence type="ECO:0000256" key="20">
    <source>
        <dbReference type="ARBA" id="ARBA00044632"/>
    </source>
</evidence>
<feature type="domain" description="DNA-directed DNA polymerase X" evidence="27">
    <location>
        <begin position="11"/>
        <end position="330"/>
    </location>
</feature>
<keyword evidence="18" id="KW-0456">Lyase</keyword>
<keyword evidence="13" id="KW-0832">Ubl conjugation</keyword>
<evidence type="ECO:0000256" key="14">
    <source>
        <dbReference type="ARBA" id="ARBA00022932"/>
    </source>
</evidence>
<dbReference type="GO" id="GO:0005634">
    <property type="term" value="C:nucleus"/>
    <property type="evidence" value="ECO:0007669"/>
    <property type="project" value="UniProtKB-SubCell"/>
</dbReference>
<evidence type="ECO:0000256" key="6">
    <source>
        <dbReference type="ARBA" id="ARBA00022634"/>
    </source>
</evidence>
<dbReference type="Pfam" id="PF14791">
    <property type="entry name" value="DNA_pol_B_thumb"/>
    <property type="match status" value="1"/>
</dbReference>
<evidence type="ECO:0000256" key="17">
    <source>
        <dbReference type="ARBA" id="ARBA00023204"/>
    </source>
</evidence>
<dbReference type="AlphaFoldDB" id="A0A131YYK5"/>
<keyword evidence="19 25" id="KW-0539">Nucleus</keyword>
<dbReference type="EC" id="2.7.7.7" evidence="25"/>
<dbReference type="InterPro" id="IPR037160">
    <property type="entry name" value="DNA_Pol_thumb_sf"/>
</dbReference>
<evidence type="ECO:0000256" key="13">
    <source>
        <dbReference type="ARBA" id="ARBA00022843"/>
    </source>
</evidence>
<dbReference type="Gene3D" id="1.10.150.110">
    <property type="entry name" value="DNA polymerase beta, N-terminal domain-like"/>
    <property type="match status" value="1"/>
</dbReference>
<comment type="catalytic activity">
    <reaction evidence="20">
        <text>2'-deoxyribonucleotide-(2'-deoxyribose 5'-phosphate)-2'-deoxyribonucleotide-DNA = a 3'-end 2'-deoxyribonucleotide-(2,3-dehydro-2,3-deoxyribose 5'-phosphate)-DNA + a 5'-end 5'-phospho-2'-deoxyribonucleoside-DNA + H(+)</text>
        <dbReference type="Rhea" id="RHEA:66592"/>
        <dbReference type="Rhea" id="RHEA-COMP:13180"/>
        <dbReference type="Rhea" id="RHEA-COMP:16897"/>
        <dbReference type="Rhea" id="RHEA-COMP:17067"/>
        <dbReference type="ChEBI" id="CHEBI:15378"/>
        <dbReference type="ChEBI" id="CHEBI:136412"/>
        <dbReference type="ChEBI" id="CHEBI:157695"/>
        <dbReference type="ChEBI" id="CHEBI:167181"/>
        <dbReference type="EC" id="4.2.99.18"/>
    </reaction>
</comment>
<dbReference type="FunFam" id="3.30.210.10:FF:000002">
    <property type="entry name" value="DNA polymerase"/>
    <property type="match status" value="1"/>
</dbReference>
<evidence type="ECO:0000256" key="15">
    <source>
        <dbReference type="ARBA" id="ARBA00023053"/>
    </source>
</evidence>
<dbReference type="InterPro" id="IPR028207">
    <property type="entry name" value="DNA_pol_B_palm_palm"/>
</dbReference>
<keyword evidence="4" id="KW-0488">Methylation</keyword>
<keyword evidence="17 25" id="KW-0234">DNA repair</keyword>
<evidence type="ECO:0000256" key="24">
    <source>
        <dbReference type="PIRSR" id="PIRSR622312-50"/>
    </source>
</evidence>
<evidence type="ECO:0000256" key="23">
    <source>
        <dbReference type="ARBA" id="ARBA00049244"/>
    </source>
</evidence>
<dbReference type="InterPro" id="IPR027421">
    <property type="entry name" value="DNA_pol_lamdba_lyase_dom_sf"/>
</dbReference>
<keyword evidence="16" id="KW-0238">DNA-binding</keyword>
<evidence type="ECO:0000256" key="8">
    <source>
        <dbReference type="ARBA" id="ARBA00022695"/>
    </source>
</evidence>
<dbReference type="GO" id="GO:0003887">
    <property type="term" value="F:DNA-directed DNA polymerase activity"/>
    <property type="evidence" value="ECO:0007669"/>
    <property type="project" value="UniProtKB-UniRule"/>
</dbReference>
<evidence type="ECO:0000256" key="25">
    <source>
        <dbReference type="RuleBase" id="RU366014"/>
    </source>
</evidence>
<keyword evidence="8 25" id="KW-0548">Nucleotidyltransferase</keyword>
<dbReference type="EMBL" id="GEDV01004294">
    <property type="protein sequence ID" value="JAP84263.1"/>
    <property type="molecule type" value="Transcribed_RNA"/>
</dbReference>
<reference evidence="28" key="1">
    <citation type="journal article" date="2016" name="Ticks Tick Borne Dis.">
        <title>De novo assembly and annotation of the salivary gland transcriptome of Rhipicephalus appendiculatus male and female ticks during blood feeding.</title>
        <authorList>
            <person name="de Castro M.H."/>
            <person name="de Klerk D."/>
            <person name="Pienaar R."/>
            <person name="Latif A.A."/>
            <person name="Rees D.J."/>
            <person name="Mans B.J."/>
        </authorList>
    </citation>
    <scope>NUCLEOTIDE SEQUENCE</scope>
    <source>
        <tissue evidence="28">Salivary glands</tissue>
    </source>
</reference>
<evidence type="ECO:0000256" key="11">
    <source>
        <dbReference type="ARBA" id="ARBA00022763"/>
    </source>
</evidence>
<feature type="active site" description="Nucleophile; Schiff-base intermediate with DNA; for 5'-dRP lyase activity" evidence="24">
    <location>
        <position position="73"/>
    </location>
</feature>
<sequence>MGKKKWSETGNPNRDICEFLNELADYEKNITRNVYKSNAYRKAAVTLEKLDKRVASAEEAKALPGIGAKISQKIEEFLRTGKVSKLEKVRSDESTSVIQELTRVSGIGPAHAKSLYDRGIHSIEDLRKNQDCLTEHQKIGLRHLEDIEKRIPREEVGLLEAKIIDALHQFDKDYEAVACGSYRRGLPTSGDIDLLVCHKSYRSTDRRPPKLLARLVEHLREAGIITDIMSLGETKFAGVCQLDSSKPHRRIDIRVLPQDQFFCGLLYFTGSDLFNQSMRAHAVQQNMKLSEYALRPIGCTGVPGEPLPVTSERDVFDWLGLPYWEPHKRNGPLGQ</sequence>
<keyword evidence="15" id="KW-0915">Sodium</keyword>
<dbReference type="SUPFAM" id="SSF81301">
    <property type="entry name" value="Nucleotidyltransferase"/>
    <property type="match status" value="1"/>
</dbReference>
<keyword evidence="5" id="KW-0963">Cytoplasm</keyword>
<keyword evidence="12" id="KW-0460">Magnesium</keyword>
<dbReference type="InterPro" id="IPR022312">
    <property type="entry name" value="DNA_pol_X"/>
</dbReference>
<evidence type="ECO:0000256" key="19">
    <source>
        <dbReference type="ARBA" id="ARBA00023242"/>
    </source>
</evidence>
<evidence type="ECO:0000256" key="7">
    <source>
        <dbReference type="ARBA" id="ARBA00022679"/>
    </source>
</evidence>
<dbReference type="SUPFAM" id="SSF81585">
    <property type="entry name" value="PsbU/PolX domain-like"/>
    <property type="match status" value="1"/>
</dbReference>
<protein>
    <recommendedName>
        <fullName evidence="25">DNA polymerase</fullName>
        <ecNumber evidence="25">2.7.7.7</ecNumber>
    </recommendedName>
</protein>
<evidence type="ECO:0000256" key="4">
    <source>
        <dbReference type="ARBA" id="ARBA00022481"/>
    </source>
</evidence>
<dbReference type="GO" id="GO:0005737">
    <property type="term" value="C:cytoplasm"/>
    <property type="evidence" value="ECO:0007669"/>
    <property type="project" value="UniProtKB-SubCell"/>
</dbReference>
<evidence type="ECO:0000256" key="18">
    <source>
        <dbReference type="ARBA" id="ARBA00023239"/>
    </source>
</evidence>
<comment type="catalytic activity">
    <reaction evidence="23 25">
        <text>DNA(n) + a 2'-deoxyribonucleoside 5'-triphosphate = DNA(n+1) + diphosphate</text>
        <dbReference type="Rhea" id="RHEA:22508"/>
        <dbReference type="Rhea" id="RHEA-COMP:17339"/>
        <dbReference type="Rhea" id="RHEA-COMP:17340"/>
        <dbReference type="ChEBI" id="CHEBI:33019"/>
        <dbReference type="ChEBI" id="CHEBI:61560"/>
        <dbReference type="ChEBI" id="CHEBI:173112"/>
        <dbReference type="EC" id="2.7.7.7"/>
    </reaction>
</comment>
<dbReference type="GO" id="GO:0140078">
    <property type="term" value="F:class I DNA-(apurinic or apyrimidinic site) endonuclease activity"/>
    <property type="evidence" value="ECO:0007669"/>
    <property type="project" value="UniProtKB-EC"/>
</dbReference>
<dbReference type="InterPro" id="IPR043519">
    <property type="entry name" value="NT_sf"/>
</dbReference>
<evidence type="ECO:0000256" key="16">
    <source>
        <dbReference type="ARBA" id="ARBA00023125"/>
    </source>
</evidence>
<keyword evidence="7 25" id="KW-0808">Transferase</keyword>
<feature type="domain" description="Helix-hairpin-helix DNA-binding motif class 1" evidence="26">
    <location>
        <begin position="58"/>
        <end position="77"/>
    </location>
</feature>
<keyword evidence="11 25" id="KW-0227">DNA damage</keyword>
<dbReference type="SUPFAM" id="SSF47802">
    <property type="entry name" value="DNA polymerase beta, N-terminal domain-like"/>
    <property type="match status" value="1"/>
</dbReference>
<keyword evidence="6" id="KW-0237">DNA synthesis</keyword>
<dbReference type="PRINTS" id="PR00869">
    <property type="entry name" value="DNAPOLX"/>
</dbReference>
<dbReference type="PANTHER" id="PTHR11276">
    <property type="entry name" value="DNA POLYMERASE TYPE-X FAMILY MEMBER"/>
    <property type="match status" value="1"/>
</dbReference>
<evidence type="ECO:0000256" key="3">
    <source>
        <dbReference type="ARBA" id="ARBA00004496"/>
    </source>
</evidence>
<dbReference type="InterPro" id="IPR010996">
    <property type="entry name" value="HHH_MUS81"/>
</dbReference>
<dbReference type="InterPro" id="IPR002054">
    <property type="entry name" value="DNA-dir_DNA_pol_X"/>
</dbReference>
<dbReference type="Pfam" id="PF14792">
    <property type="entry name" value="DNA_pol_B_palm"/>
    <property type="match status" value="1"/>
</dbReference>
<evidence type="ECO:0000256" key="5">
    <source>
        <dbReference type="ARBA" id="ARBA00022490"/>
    </source>
</evidence>
<evidence type="ECO:0000256" key="10">
    <source>
        <dbReference type="ARBA" id="ARBA00022723"/>
    </source>
</evidence>
<evidence type="ECO:0000256" key="2">
    <source>
        <dbReference type="ARBA" id="ARBA00004123"/>
    </source>
</evidence>
<dbReference type="InterPro" id="IPR018944">
    <property type="entry name" value="DNA_pol_lambd_fingers_domain"/>
</dbReference>
<dbReference type="Pfam" id="PF10391">
    <property type="entry name" value="DNA_pol_lambd_f"/>
    <property type="match status" value="1"/>
</dbReference>
<comment type="function">
    <text evidence="22">Repair polymerase that plays a key role in base-excision repair. During this process, the damaged base is excised by specific DNA glycosylases, the DNA backbone is nicked at the abasic site by an apurinic/apyrimidic (AP) endonuclease, and POLB removes 5'-deoxyribose-phosphate from the preincised AP site acting as a 5'-deoxyribose-phosphate lyase (5'-dRP lyase); through its DNA polymerase activity, it adds one nucleotide to the 3' end of the arising single-nucleotide gap. Conducts 'gap-filling' DNA synthesis in a stepwise distributive fashion rather than in a processive fashion as for other DNA polymerases. It is also able to cleave sugar-phosphate bonds 3' to an intact AP site, acting as an AP lyase.</text>
</comment>
<evidence type="ECO:0000256" key="22">
    <source>
        <dbReference type="ARBA" id="ARBA00045548"/>
    </source>
</evidence>
<proteinExistence type="inferred from homology"/>
<name>A0A131YYK5_RHIAP</name>
<comment type="catalytic activity">
    <reaction evidence="21">
        <text>a 5'-end 2'-deoxyribose-2'-deoxyribonucleotide-DNA = (2E,4S)-4-hydroxypenten-2-al-5-phosphate + a 5'-end 5'-phospho-2'-deoxyribonucleoside-DNA + H(+)</text>
        <dbReference type="Rhea" id="RHEA:76255"/>
        <dbReference type="Rhea" id="RHEA-COMP:13180"/>
        <dbReference type="Rhea" id="RHEA-COMP:18657"/>
        <dbReference type="ChEBI" id="CHEBI:15378"/>
        <dbReference type="ChEBI" id="CHEBI:136412"/>
        <dbReference type="ChEBI" id="CHEBI:195194"/>
        <dbReference type="ChEBI" id="CHEBI:195195"/>
    </reaction>
</comment>
<dbReference type="Gene3D" id="1.10.150.20">
    <property type="entry name" value="5' to 3' exonuclease, C-terminal subdomain"/>
    <property type="match status" value="1"/>
</dbReference>
<dbReference type="SMART" id="SM00483">
    <property type="entry name" value="POLXc"/>
    <property type="match status" value="1"/>
</dbReference>
<dbReference type="Gene3D" id="3.30.210.10">
    <property type="entry name" value="DNA polymerase, thumb domain"/>
    <property type="match status" value="1"/>
</dbReference>
<dbReference type="InterPro" id="IPR029398">
    <property type="entry name" value="PolB_thumb"/>
</dbReference>
<dbReference type="GO" id="GO:0006303">
    <property type="term" value="P:double-strand break repair via nonhomologous end joining"/>
    <property type="evidence" value="ECO:0007669"/>
    <property type="project" value="TreeGrafter"/>
</dbReference>
<dbReference type="GO" id="GO:0051575">
    <property type="term" value="F:5'-deoxyribose-5-phosphate lyase activity"/>
    <property type="evidence" value="ECO:0007669"/>
    <property type="project" value="RHEA"/>
</dbReference>
<comment type="function">
    <text evidence="25">DNA polymerase that functions in several pathways of DNA repair. Involved in base excision repair (BER) responsible for repair of lesions that give rise to abasic (AP) sites in DNA. Also contributes to DNA double-strand break repair by non-homologous end joining and homologous recombination. Has both template-dependent and template-independent (terminal transferase) DNA polymerase activities. Has also a 5'-deoxyribose-5-phosphate lyase (dRP lyase) activity.</text>
</comment>
<organism evidence="28">
    <name type="scientific">Rhipicephalus appendiculatus</name>
    <name type="common">Brown ear tick</name>
    <dbReference type="NCBI Taxonomy" id="34631"/>
    <lineage>
        <taxon>Eukaryota</taxon>
        <taxon>Metazoa</taxon>
        <taxon>Ecdysozoa</taxon>
        <taxon>Arthropoda</taxon>
        <taxon>Chelicerata</taxon>
        <taxon>Arachnida</taxon>
        <taxon>Acari</taxon>
        <taxon>Parasitiformes</taxon>
        <taxon>Ixodida</taxon>
        <taxon>Ixodoidea</taxon>
        <taxon>Ixodidae</taxon>
        <taxon>Rhipicephalinae</taxon>
        <taxon>Rhipicephalus</taxon>
        <taxon>Rhipicephalus</taxon>
    </lineage>
</organism>
<keyword evidence="10" id="KW-0479">Metal-binding</keyword>
<comment type="subcellular location">
    <subcellularLocation>
        <location evidence="3">Cytoplasm</location>
    </subcellularLocation>
    <subcellularLocation>
        <location evidence="2 25">Nucleus</location>
    </subcellularLocation>
</comment>
<dbReference type="InterPro" id="IPR002008">
    <property type="entry name" value="DNA_pol_X_beta-like"/>
</dbReference>
<dbReference type="GO" id="GO:0046872">
    <property type="term" value="F:metal ion binding"/>
    <property type="evidence" value="ECO:0007669"/>
    <property type="project" value="UniProtKB-UniRule"/>
</dbReference>
<dbReference type="SMART" id="SM00278">
    <property type="entry name" value="HhH1"/>
    <property type="match status" value="2"/>
</dbReference>
<keyword evidence="14 25" id="KW-0239">DNA-directed DNA polymerase</keyword>
<evidence type="ECO:0000256" key="9">
    <source>
        <dbReference type="ARBA" id="ARBA00022705"/>
    </source>
</evidence>